<sequence>MNDRNKARILFFAYMAVLFAAENVYSFMIFNSFLAFAALEISYLLPLFRPKTKGEWPAGLFVYLLFLLMSPNVFYIVTDLIHLNFFPFRYTAGLVVREWWNYFLLVTGVLLAIFYYITMIRSIRSLLARFRWSGLILLLFVVLQAVGIFIGRFLRFHSVHLFTEPLALLGEFLNSITPDALMFIGWITILQLLIIWMFSHSAKEQTHE</sequence>
<keyword evidence="1" id="KW-0812">Transmembrane</keyword>
<evidence type="ECO:0000256" key="1">
    <source>
        <dbReference type="SAM" id="Phobius"/>
    </source>
</evidence>
<feature type="transmembrane region" description="Helical" evidence="1">
    <location>
        <begin position="60"/>
        <end position="87"/>
    </location>
</feature>
<keyword evidence="3" id="KW-1185">Reference proteome</keyword>
<reference evidence="2 3" key="1">
    <citation type="submission" date="2018-09" db="EMBL/GenBank/DDBJ databases">
        <title>Paenibacillus aracenensis nov. sp. isolated from a cave in southern Spain.</title>
        <authorList>
            <person name="Jurado V."/>
            <person name="Gutierrez-Patricio S."/>
            <person name="Gonzalez-Pimentel J.L."/>
            <person name="Miller A.Z."/>
            <person name="Laiz L."/>
            <person name="Saiz-Jimenez C."/>
        </authorList>
    </citation>
    <scope>NUCLEOTIDE SEQUENCE [LARGE SCALE GENOMIC DNA]</scope>
    <source>
        <strain evidence="2 3">JCM 19203</strain>
    </source>
</reference>
<organism evidence="2 3">
    <name type="scientific">Paenibacillus pinisoli</name>
    <dbReference type="NCBI Taxonomy" id="1276110"/>
    <lineage>
        <taxon>Bacteria</taxon>
        <taxon>Bacillati</taxon>
        <taxon>Bacillota</taxon>
        <taxon>Bacilli</taxon>
        <taxon>Bacillales</taxon>
        <taxon>Paenibacillaceae</taxon>
        <taxon>Paenibacillus</taxon>
    </lineage>
</organism>
<evidence type="ECO:0000313" key="2">
    <source>
        <dbReference type="EMBL" id="RJX41870.1"/>
    </source>
</evidence>
<keyword evidence="1" id="KW-1133">Transmembrane helix</keyword>
<feature type="transmembrane region" description="Helical" evidence="1">
    <location>
        <begin position="30"/>
        <end position="48"/>
    </location>
</feature>
<protein>
    <submittedName>
        <fullName evidence="2">DUF1361 domain-containing protein</fullName>
    </submittedName>
</protein>
<feature type="transmembrane region" description="Helical" evidence="1">
    <location>
        <begin position="99"/>
        <end position="118"/>
    </location>
</feature>
<dbReference type="EMBL" id="QXQB01000001">
    <property type="protein sequence ID" value="RJX41870.1"/>
    <property type="molecule type" value="Genomic_DNA"/>
</dbReference>
<dbReference type="AlphaFoldDB" id="A0A3A6PN88"/>
<comment type="caution">
    <text evidence="2">The sequence shown here is derived from an EMBL/GenBank/DDBJ whole genome shotgun (WGS) entry which is preliminary data.</text>
</comment>
<keyword evidence="1" id="KW-0472">Membrane</keyword>
<feature type="transmembrane region" description="Helical" evidence="1">
    <location>
        <begin position="180"/>
        <end position="198"/>
    </location>
</feature>
<evidence type="ECO:0000313" key="3">
    <source>
        <dbReference type="Proteomes" id="UP000267798"/>
    </source>
</evidence>
<gene>
    <name evidence="2" type="ORF">D3P09_06470</name>
</gene>
<dbReference type="OrthoDB" id="4540541at2"/>
<dbReference type="Proteomes" id="UP000267798">
    <property type="component" value="Unassembled WGS sequence"/>
</dbReference>
<feature type="transmembrane region" description="Helical" evidence="1">
    <location>
        <begin position="130"/>
        <end position="154"/>
    </location>
</feature>
<dbReference type="Pfam" id="PF07099">
    <property type="entry name" value="DUF1361"/>
    <property type="match status" value="1"/>
</dbReference>
<proteinExistence type="predicted"/>
<accession>A0A3A6PN88</accession>
<dbReference type="InterPro" id="IPR009793">
    <property type="entry name" value="DUF1361"/>
</dbReference>
<name>A0A3A6PN88_9BACL</name>